<feature type="transmembrane region" description="Helical" evidence="7">
    <location>
        <begin position="88"/>
        <end position="111"/>
    </location>
</feature>
<dbReference type="Pfam" id="PF01478">
    <property type="entry name" value="Peptidase_A24"/>
    <property type="match status" value="1"/>
</dbReference>
<organism evidence="10 11">
    <name type="scientific">Helicobacter colisuis</name>
    <dbReference type="NCBI Taxonomy" id="2949739"/>
    <lineage>
        <taxon>Bacteria</taxon>
        <taxon>Pseudomonadati</taxon>
        <taxon>Campylobacterota</taxon>
        <taxon>Epsilonproteobacteria</taxon>
        <taxon>Campylobacterales</taxon>
        <taxon>Helicobacteraceae</taxon>
        <taxon>Helicobacter</taxon>
    </lineage>
</organism>
<feature type="transmembrane region" description="Helical" evidence="7">
    <location>
        <begin position="184"/>
        <end position="213"/>
    </location>
</feature>
<gene>
    <name evidence="10" type="ORF">NCR95_04310</name>
</gene>
<keyword evidence="11" id="KW-1185">Reference proteome</keyword>
<feature type="transmembrane region" description="Helical" evidence="7">
    <location>
        <begin position="154"/>
        <end position="172"/>
    </location>
</feature>
<dbReference type="InterPro" id="IPR000045">
    <property type="entry name" value="Prepilin_IV_endopep_pep"/>
</dbReference>
<dbReference type="Gene3D" id="1.20.120.1220">
    <property type="match status" value="1"/>
</dbReference>
<reference evidence="10" key="1">
    <citation type="submission" date="2022-06" db="EMBL/GenBank/DDBJ databases">
        <title>Helicobacter colisuis sp. nov.</title>
        <authorList>
            <person name="Papic B."/>
            <person name="Gruntar I."/>
        </authorList>
    </citation>
    <scope>NUCLEOTIDE SEQUENCE</scope>
    <source>
        <strain evidence="10">11154-15</strain>
    </source>
</reference>
<feature type="transmembrane region" description="Helical" evidence="7">
    <location>
        <begin position="219"/>
        <end position="239"/>
    </location>
</feature>
<proteinExistence type="inferred from homology"/>
<evidence type="ECO:0000259" key="8">
    <source>
        <dbReference type="Pfam" id="PF01478"/>
    </source>
</evidence>
<evidence type="ECO:0000256" key="2">
    <source>
        <dbReference type="ARBA" id="ARBA00005801"/>
    </source>
</evidence>
<keyword evidence="4 7" id="KW-0812">Transmembrane</keyword>
<evidence type="ECO:0000256" key="1">
    <source>
        <dbReference type="ARBA" id="ARBA00004651"/>
    </source>
</evidence>
<feature type="domain" description="Prepilin type IV endopeptidase peptidase" evidence="8">
    <location>
        <begin position="99"/>
        <end position="212"/>
    </location>
</feature>
<keyword evidence="3" id="KW-1003">Cell membrane</keyword>
<dbReference type="RefSeq" id="WP_250604081.1">
    <property type="nucleotide sequence ID" value="NZ_JAMOKX010000003.1"/>
</dbReference>
<feature type="domain" description="Prepilin peptidase A24 N-terminal" evidence="9">
    <location>
        <begin position="8"/>
        <end position="90"/>
    </location>
</feature>
<dbReference type="InterPro" id="IPR050882">
    <property type="entry name" value="Prepilin_peptidase/N-MTase"/>
</dbReference>
<evidence type="ECO:0000256" key="6">
    <source>
        <dbReference type="ARBA" id="ARBA00023136"/>
    </source>
</evidence>
<evidence type="ECO:0000256" key="3">
    <source>
        <dbReference type="ARBA" id="ARBA00022475"/>
    </source>
</evidence>
<dbReference type="InterPro" id="IPR010627">
    <property type="entry name" value="Prepilin_pept_A24_N"/>
</dbReference>
<sequence length="240" mass="26812">MEIVFTFVLGAIFGSFANVLIFRIPQNMSIVLPFSFCPKCKKNLYFADKIPLISYLILGGKCRYCNEKIPKWYLLSEVLGGVFGVFSFYYFGILGVIGFFLFLFFYVLSVIDWQFLEIPDSLNFLNLALAICFGGFFGESFFVEKLFAESCLNALLFMGFASFLRLFIGSLLQKEVMGEGDIVVFGTLGASLGVLLGGLSIVIGSCYGLIWILLSKKSMLPFVPFLFLGFCSAVLLKYVL</sequence>
<keyword evidence="6 7" id="KW-0472">Membrane</keyword>
<accession>A0ABT0TTZ3</accession>
<comment type="subcellular location">
    <subcellularLocation>
        <location evidence="1">Cell membrane</location>
        <topology evidence="1">Multi-pass membrane protein</topology>
    </subcellularLocation>
</comment>
<feature type="transmembrane region" description="Helical" evidence="7">
    <location>
        <begin position="123"/>
        <end position="142"/>
    </location>
</feature>
<evidence type="ECO:0000256" key="7">
    <source>
        <dbReference type="SAM" id="Phobius"/>
    </source>
</evidence>
<name>A0ABT0TTZ3_9HELI</name>
<dbReference type="PANTHER" id="PTHR30487:SF0">
    <property type="entry name" value="PREPILIN LEADER PEPTIDASE_N-METHYLTRANSFERASE-RELATED"/>
    <property type="match status" value="1"/>
</dbReference>
<keyword evidence="5 7" id="KW-1133">Transmembrane helix</keyword>
<comment type="caution">
    <text evidence="10">The sequence shown here is derived from an EMBL/GenBank/DDBJ whole genome shotgun (WGS) entry which is preliminary data.</text>
</comment>
<comment type="similarity">
    <text evidence="2">Belongs to the peptidase A24 family.</text>
</comment>
<evidence type="ECO:0000313" key="11">
    <source>
        <dbReference type="Proteomes" id="UP001057522"/>
    </source>
</evidence>
<dbReference type="EMBL" id="JAMOKX010000003">
    <property type="protein sequence ID" value="MCL9819393.1"/>
    <property type="molecule type" value="Genomic_DNA"/>
</dbReference>
<dbReference type="Proteomes" id="UP001057522">
    <property type="component" value="Unassembled WGS sequence"/>
</dbReference>
<dbReference type="PANTHER" id="PTHR30487">
    <property type="entry name" value="TYPE 4 PREPILIN-LIKE PROTEINS LEADER PEPTIDE-PROCESSING ENZYME"/>
    <property type="match status" value="1"/>
</dbReference>
<evidence type="ECO:0000313" key="10">
    <source>
        <dbReference type="EMBL" id="MCL9819393.1"/>
    </source>
</evidence>
<evidence type="ECO:0000259" key="9">
    <source>
        <dbReference type="Pfam" id="PF06750"/>
    </source>
</evidence>
<dbReference type="Pfam" id="PF06750">
    <property type="entry name" value="A24_N_bact"/>
    <property type="match status" value="1"/>
</dbReference>
<evidence type="ECO:0000256" key="4">
    <source>
        <dbReference type="ARBA" id="ARBA00022692"/>
    </source>
</evidence>
<evidence type="ECO:0000256" key="5">
    <source>
        <dbReference type="ARBA" id="ARBA00022989"/>
    </source>
</evidence>
<protein>
    <submittedName>
        <fullName evidence="10">Prepilin peptidase</fullName>
    </submittedName>
</protein>